<keyword evidence="2" id="KW-0554">One-carbon metabolism</keyword>
<dbReference type="Pfam" id="PF02882">
    <property type="entry name" value="THF_DHG_CYH_C"/>
    <property type="match status" value="1"/>
</dbReference>
<dbReference type="Gene3D" id="3.40.50.10860">
    <property type="entry name" value="Leucine Dehydrogenase, chain A, domain 1"/>
    <property type="match status" value="1"/>
</dbReference>
<dbReference type="InterPro" id="IPR000672">
    <property type="entry name" value="THF_DH/CycHdrlase"/>
</dbReference>
<protein>
    <submittedName>
        <fullName evidence="13">Bifunctional 5,10-methylenetetrahydrofolate dehydrogenase/5,10-methenyltetrahydrofolate cyclohydrolase</fullName>
    </submittedName>
</protein>
<dbReference type="InterPro" id="IPR036291">
    <property type="entry name" value="NAD(P)-bd_dom_sf"/>
</dbReference>
<feature type="domain" description="Tetrahydrofolate dehydrogenase/cyclohydrolase catalytic" evidence="11">
    <location>
        <begin position="18"/>
        <end position="117"/>
    </location>
</feature>
<keyword evidence="10" id="KW-0511">Multifunctional enzyme</keyword>
<keyword evidence="4" id="KW-0658">Purine biosynthesis</keyword>
<sequence length="304" mass="31816">MTAQLIHGRPVQQGLVAAALAKTSSAGVLPRVALLSVASDDPMLAINRELHMRTFAAYGVEGIDVALPADATLDALLERIHEANDDQSVHGVMVLMPLPSRLSIRDILPAIDPRKELEGLHPEHTAGLLPSNRPAPTGVLPLVGEAVILALAEYGIPLESRNIVLLTEEPLMRSNPVANVVARCVAPAMLPPSSPLAIVPIDHPQARRLASAADVLIVSLERPEVVSAEWVKPGATVIDFNPSLVGFVEREDGTQAPILRGGIATEDVASVAGHILPVPGGIGPVMLGVLIRNAALAALASRTP</sequence>
<evidence type="ECO:0000313" key="14">
    <source>
        <dbReference type="Proteomes" id="UP001646141"/>
    </source>
</evidence>
<dbReference type="SUPFAM" id="SSF51735">
    <property type="entry name" value="NAD(P)-binding Rossmann-fold domains"/>
    <property type="match status" value="1"/>
</dbReference>
<gene>
    <name evidence="13" type="ORF">D3226_06150</name>
</gene>
<dbReference type="PRINTS" id="PR00085">
    <property type="entry name" value="THFDHDRGNASE"/>
</dbReference>
<name>A0ABS1SPW8_9MICO</name>
<evidence type="ECO:0000313" key="13">
    <source>
        <dbReference type="EMBL" id="MBL3689539.1"/>
    </source>
</evidence>
<comment type="caution">
    <text evidence="13">The sequence shown here is derived from an EMBL/GenBank/DDBJ whole genome shotgun (WGS) entry which is preliminary data.</text>
</comment>
<proteinExistence type="predicted"/>
<keyword evidence="5" id="KW-0378">Hydrolase</keyword>
<keyword evidence="6" id="KW-0521">NADP</keyword>
<dbReference type="Pfam" id="PF00763">
    <property type="entry name" value="THF_DHG_CYH"/>
    <property type="match status" value="1"/>
</dbReference>
<dbReference type="InterPro" id="IPR020631">
    <property type="entry name" value="THF_DH/CycHdrlase_NAD-bd_dom"/>
</dbReference>
<dbReference type="PANTHER" id="PTHR48099">
    <property type="entry name" value="C-1-TETRAHYDROFOLATE SYNTHASE, CYTOPLASMIC-RELATED"/>
    <property type="match status" value="1"/>
</dbReference>
<dbReference type="InterPro" id="IPR020630">
    <property type="entry name" value="THF_DH/CycHdrlase_cat_dom"/>
</dbReference>
<dbReference type="EMBL" id="QYAD01000002">
    <property type="protein sequence ID" value="MBL3689539.1"/>
    <property type="molecule type" value="Genomic_DNA"/>
</dbReference>
<dbReference type="SUPFAM" id="SSF53223">
    <property type="entry name" value="Aminoacid dehydrogenase-like, N-terminal domain"/>
    <property type="match status" value="1"/>
</dbReference>
<feature type="domain" description="Tetrahydrofolate dehydrogenase/cyclohydrolase NAD(P)-binding" evidence="12">
    <location>
        <begin position="145"/>
        <end position="298"/>
    </location>
</feature>
<comment type="pathway">
    <text evidence="1">One-carbon metabolism; tetrahydrofolate interconversion.</text>
</comment>
<evidence type="ECO:0000256" key="1">
    <source>
        <dbReference type="ARBA" id="ARBA00004777"/>
    </source>
</evidence>
<evidence type="ECO:0000259" key="11">
    <source>
        <dbReference type="Pfam" id="PF00763"/>
    </source>
</evidence>
<keyword evidence="9" id="KW-0486">Methionine biosynthesis</keyword>
<keyword evidence="8" id="KW-0368">Histidine biosynthesis</keyword>
<dbReference type="Gene3D" id="3.40.50.720">
    <property type="entry name" value="NAD(P)-binding Rossmann-like Domain"/>
    <property type="match status" value="1"/>
</dbReference>
<dbReference type="Proteomes" id="UP001646141">
    <property type="component" value="Unassembled WGS sequence"/>
</dbReference>
<evidence type="ECO:0000259" key="12">
    <source>
        <dbReference type="Pfam" id="PF02882"/>
    </source>
</evidence>
<evidence type="ECO:0000256" key="10">
    <source>
        <dbReference type="ARBA" id="ARBA00023268"/>
    </source>
</evidence>
<keyword evidence="3" id="KW-0028">Amino-acid biosynthesis</keyword>
<evidence type="ECO:0000256" key="8">
    <source>
        <dbReference type="ARBA" id="ARBA00023102"/>
    </source>
</evidence>
<keyword evidence="7" id="KW-0560">Oxidoreductase</keyword>
<evidence type="ECO:0000256" key="3">
    <source>
        <dbReference type="ARBA" id="ARBA00022605"/>
    </source>
</evidence>
<evidence type="ECO:0000256" key="2">
    <source>
        <dbReference type="ARBA" id="ARBA00022563"/>
    </source>
</evidence>
<dbReference type="RefSeq" id="WP_202381569.1">
    <property type="nucleotide sequence ID" value="NZ_BAAAMA010000002.1"/>
</dbReference>
<evidence type="ECO:0000256" key="4">
    <source>
        <dbReference type="ARBA" id="ARBA00022755"/>
    </source>
</evidence>
<evidence type="ECO:0000256" key="5">
    <source>
        <dbReference type="ARBA" id="ARBA00022801"/>
    </source>
</evidence>
<keyword evidence="14" id="KW-1185">Reference proteome</keyword>
<organism evidence="13 14">
    <name type="scientific">Leucobacter chromiireducens subsp. chromiireducens</name>
    <dbReference type="NCBI Taxonomy" id="660067"/>
    <lineage>
        <taxon>Bacteria</taxon>
        <taxon>Bacillati</taxon>
        <taxon>Actinomycetota</taxon>
        <taxon>Actinomycetes</taxon>
        <taxon>Micrococcales</taxon>
        <taxon>Microbacteriaceae</taxon>
        <taxon>Leucobacter</taxon>
    </lineage>
</organism>
<dbReference type="InterPro" id="IPR046346">
    <property type="entry name" value="Aminoacid_DH-like_N_sf"/>
</dbReference>
<evidence type="ECO:0000256" key="7">
    <source>
        <dbReference type="ARBA" id="ARBA00023002"/>
    </source>
</evidence>
<reference evidence="13 14" key="1">
    <citation type="submission" date="2018-09" db="EMBL/GenBank/DDBJ databases">
        <title>Comparative genomics of Leucobacter spp.</title>
        <authorList>
            <person name="Reis A.C."/>
            <person name="Kolvenbach B.A."/>
            <person name="Corvini P.F.X."/>
            <person name="Nunes O.C."/>
        </authorList>
    </citation>
    <scope>NUCLEOTIDE SEQUENCE [LARGE SCALE GENOMIC DNA]</scope>
    <source>
        <strain evidence="13 14">L-1</strain>
    </source>
</reference>
<evidence type="ECO:0000256" key="6">
    <source>
        <dbReference type="ARBA" id="ARBA00022857"/>
    </source>
</evidence>
<accession>A0ABS1SPW8</accession>
<evidence type="ECO:0000256" key="9">
    <source>
        <dbReference type="ARBA" id="ARBA00023167"/>
    </source>
</evidence>
<dbReference type="PANTHER" id="PTHR48099:SF5">
    <property type="entry name" value="C-1-TETRAHYDROFOLATE SYNTHASE, CYTOPLASMIC"/>
    <property type="match status" value="1"/>
</dbReference>